<evidence type="ECO:0000313" key="2">
    <source>
        <dbReference type="Proteomes" id="UP000284779"/>
    </source>
</evidence>
<dbReference type="RefSeq" id="WP_117969367.1">
    <property type="nucleotide sequence ID" value="NZ_CAUEJY010000030.1"/>
</dbReference>
<proteinExistence type="predicted"/>
<dbReference type="Gene3D" id="1.20.1170.10">
    <property type="match status" value="1"/>
</dbReference>
<sequence length="267" mass="29796">MIPVLLFGAAALYTVASHSAINDLKEEIEEIQDESQQMIDETRELIDVTNENLKGACSKAFEQRENIYKTTLKKATEITNKIKIKEENVVLCNERQEVVDKISSIKESTFAKSPNLIAGTAIGAVGAYLGATAGGVIVSTIVGVKMTIKVDEAKEERARIRCECEDAKTQCTKVRYTTNTINNSIEVIYRLNQMLEYSLINAEKILNEKGENINNWTIDERNSIRSMFNLTSAVSEILSTQMLTKGGNISTKYKQIINETSKKLDIE</sequence>
<organism evidence="1 2">
    <name type="scientific">Eubacterium ventriosum</name>
    <dbReference type="NCBI Taxonomy" id="39496"/>
    <lineage>
        <taxon>Bacteria</taxon>
        <taxon>Bacillati</taxon>
        <taxon>Bacillota</taxon>
        <taxon>Clostridia</taxon>
        <taxon>Eubacteriales</taxon>
        <taxon>Eubacteriaceae</taxon>
        <taxon>Eubacterium</taxon>
    </lineage>
</organism>
<protein>
    <submittedName>
        <fullName evidence="1">Uncharacterized protein</fullName>
    </submittedName>
</protein>
<accession>A0A413RDN4</accession>
<reference evidence="1 2" key="1">
    <citation type="submission" date="2018-08" db="EMBL/GenBank/DDBJ databases">
        <title>A genome reference for cultivated species of the human gut microbiota.</title>
        <authorList>
            <person name="Zou Y."/>
            <person name="Xue W."/>
            <person name="Luo G."/>
        </authorList>
    </citation>
    <scope>NUCLEOTIDE SEQUENCE [LARGE SCALE GENOMIC DNA]</scope>
    <source>
        <strain evidence="1 2">AM44-11BH</strain>
    </source>
</reference>
<keyword evidence="2" id="KW-1185">Reference proteome</keyword>
<name>A0A413RDN4_9FIRM</name>
<dbReference type="EMBL" id="QSFD01000001">
    <property type="protein sequence ID" value="RHA20892.1"/>
    <property type="molecule type" value="Genomic_DNA"/>
</dbReference>
<dbReference type="Proteomes" id="UP000284779">
    <property type="component" value="Unassembled WGS sequence"/>
</dbReference>
<gene>
    <name evidence="1" type="ORF">DW944_01600</name>
</gene>
<evidence type="ECO:0000313" key="1">
    <source>
        <dbReference type="EMBL" id="RHA20892.1"/>
    </source>
</evidence>
<comment type="caution">
    <text evidence="1">The sequence shown here is derived from an EMBL/GenBank/DDBJ whole genome shotgun (WGS) entry which is preliminary data.</text>
</comment>
<dbReference type="AlphaFoldDB" id="A0A413RDN4"/>